<reference evidence="3" key="1">
    <citation type="submission" date="2019-09" db="EMBL/GenBank/DDBJ databases">
        <title>Characterisation of the sponge microbiome using genome-centric metagenomics.</title>
        <authorList>
            <person name="Engelberts J.P."/>
            <person name="Robbins S.J."/>
            <person name="De Goeij J.M."/>
            <person name="Aranda M."/>
            <person name="Bell S.C."/>
            <person name="Webster N.S."/>
        </authorList>
    </citation>
    <scope>NUCLEOTIDE SEQUENCE</scope>
    <source>
        <strain evidence="3">SB0664_bin_43</strain>
    </source>
</reference>
<feature type="region of interest" description="Disordered" evidence="1">
    <location>
        <begin position="47"/>
        <end position="71"/>
    </location>
</feature>
<accession>A0A6B0XYP3</accession>
<feature type="transmembrane region" description="Helical" evidence="2">
    <location>
        <begin position="20"/>
        <end position="40"/>
    </location>
</feature>
<keyword evidence="2" id="KW-0472">Membrane</keyword>
<evidence type="ECO:0000313" key="3">
    <source>
        <dbReference type="EMBL" id="MXY32877.1"/>
    </source>
</evidence>
<dbReference type="AlphaFoldDB" id="A0A6B0XYP3"/>
<comment type="caution">
    <text evidence="3">The sequence shown here is derived from an EMBL/GenBank/DDBJ whole genome shotgun (WGS) entry which is preliminary data.</text>
</comment>
<protein>
    <submittedName>
        <fullName evidence="3">Uncharacterized protein</fullName>
    </submittedName>
</protein>
<name>A0A6B0XYP3_9RHOB</name>
<evidence type="ECO:0000256" key="1">
    <source>
        <dbReference type="SAM" id="MobiDB-lite"/>
    </source>
</evidence>
<organism evidence="3">
    <name type="scientific">Boseongicola sp. SB0664_bin_43</name>
    <dbReference type="NCBI Taxonomy" id="2604844"/>
    <lineage>
        <taxon>Bacteria</taxon>
        <taxon>Pseudomonadati</taxon>
        <taxon>Pseudomonadota</taxon>
        <taxon>Alphaproteobacteria</taxon>
        <taxon>Rhodobacterales</taxon>
        <taxon>Paracoccaceae</taxon>
        <taxon>Boseongicola</taxon>
    </lineage>
</organism>
<evidence type="ECO:0000256" key="2">
    <source>
        <dbReference type="SAM" id="Phobius"/>
    </source>
</evidence>
<proteinExistence type="predicted"/>
<keyword evidence="2" id="KW-1133">Transmembrane helix</keyword>
<sequence length="71" mass="7801">MEDGTVMAPEFKWPSRLELPLLLVFVFGAVVVVFLLAEAVEDDVMHGRADREAEAGVEGRRNTAERGSESP</sequence>
<gene>
    <name evidence="3" type="ORF">F4Y60_02060</name>
</gene>
<dbReference type="EMBL" id="VXRY01000082">
    <property type="protein sequence ID" value="MXY32877.1"/>
    <property type="molecule type" value="Genomic_DNA"/>
</dbReference>
<keyword evidence="2" id="KW-0812">Transmembrane</keyword>